<name>A0A0B2W6I5_TOXCA</name>
<accession>A0A0B2W6I5</accession>
<gene>
    <name evidence="1" type="ORF">Tcan_17133</name>
</gene>
<sequence>MWILQPDEELDDLAYGKRQGNIEPNPSPNVTKVVLADVGLISLNEPLPICERKGGRLYYVLQLPIADRYSDQWTSHISRFQDCKLLGYGDHERGRTDGRLRELNVSVHEDGEALVSPLKGKGRFCSTRVTFTHDIFVDIREVLPLIKDGLFRIGKLNEFLDDNYKCSRIVRRT</sequence>
<proteinExistence type="predicted"/>
<dbReference type="EMBL" id="JPKZ01000011">
    <property type="protein sequence ID" value="KHN89177.1"/>
    <property type="molecule type" value="Genomic_DNA"/>
</dbReference>
<organism evidence="1 2">
    <name type="scientific">Toxocara canis</name>
    <name type="common">Canine roundworm</name>
    <dbReference type="NCBI Taxonomy" id="6265"/>
    <lineage>
        <taxon>Eukaryota</taxon>
        <taxon>Metazoa</taxon>
        <taxon>Ecdysozoa</taxon>
        <taxon>Nematoda</taxon>
        <taxon>Chromadorea</taxon>
        <taxon>Rhabditida</taxon>
        <taxon>Spirurina</taxon>
        <taxon>Ascaridomorpha</taxon>
        <taxon>Ascaridoidea</taxon>
        <taxon>Toxocaridae</taxon>
        <taxon>Toxocara</taxon>
    </lineage>
</organism>
<dbReference type="AlphaFoldDB" id="A0A0B2W6I5"/>
<reference evidence="1 2" key="1">
    <citation type="submission" date="2014-11" db="EMBL/GenBank/DDBJ databases">
        <title>Genetic blueprint of the zoonotic pathogen Toxocara canis.</title>
        <authorList>
            <person name="Zhu X.-Q."/>
            <person name="Korhonen P.K."/>
            <person name="Cai H."/>
            <person name="Young N.D."/>
            <person name="Nejsum P."/>
            <person name="von Samson-Himmelstjerna G."/>
            <person name="Boag P.R."/>
            <person name="Tan P."/>
            <person name="Li Q."/>
            <person name="Min J."/>
            <person name="Yang Y."/>
            <person name="Wang X."/>
            <person name="Fang X."/>
            <person name="Hall R.S."/>
            <person name="Hofmann A."/>
            <person name="Sternberg P.W."/>
            <person name="Jex A.R."/>
            <person name="Gasser R.B."/>
        </authorList>
    </citation>
    <scope>NUCLEOTIDE SEQUENCE [LARGE SCALE GENOMIC DNA]</scope>
    <source>
        <strain evidence="1">PN_DK_2014</strain>
    </source>
</reference>
<dbReference type="STRING" id="6265.A0A0B2W6I5"/>
<comment type="caution">
    <text evidence="1">The sequence shown here is derived from an EMBL/GenBank/DDBJ whole genome shotgun (WGS) entry which is preliminary data.</text>
</comment>
<evidence type="ECO:0000313" key="1">
    <source>
        <dbReference type="EMBL" id="KHN89177.1"/>
    </source>
</evidence>
<evidence type="ECO:0000313" key="2">
    <source>
        <dbReference type="Proteomes" id="UP000031036"/>
    </source>
</evidence>
<dbReference type="Proteomes" id="UP000031036">
    <property type="component" value="Unassembled WGS sequence"/>
</dbReference>
<protein>
    <submittedName>
        <fullName evidence="1">Uncharacterized protein</fullName>
    </submittedName>
</protein>
<keyword evidence="2" id="KW-1185">Reference proteome</keyword>